<name>A0ABS7FVU4_9ACTN</name>
<keyword evidence="3" id="KW-1185">Reference proteome</keyword>
<gene>
    <name evidence="2" type="ORF">K1Y72_15560</name>
</gene>
<dbReference type="EMBL" id="JAIBOA010000009">
    <property type="protein sequence ID" value="MBW8483804.1"/>
    <property type="molecule type" value="Genomic_DNA"/>
</dbReference>
<protein>
    <recommendedName>
        <fullName evidence="4">J domain-containing protein</fullName>
    </recommendedName>
</protein>
<dbReference type="RefSeq" id="WP_220167043.1">
    <property type="nucleotide sequence ID" value="NZ_JAIBOA010000009.1"/>
</dbReference>
<accession>A0ABS7FVU4</accession>
<feature type="compositionally biased region" description="Basic residues" evidence="1">
    <location>
        <begin position="58"/>
        <end position="82"/>
    </location>
</feature>
<dbReference type="InterPro" id="IPR036869">
    <property type="entry name" value="J_dom_sf"/>
</dbReference>
<feature type="region of interest" description="Disordered" evidence="1">
    <location>
        <begin position="37"/>
        <end position="82"/>
    </location>
</feature>
<reference evidence="2 3" key="1">
    <citation type="submission" date="2021-07" db="EMBL/GenBank/DDBJ databases">
        <title>Actinomadura sp. PM05-2 isolated from lichen.</title>
        <authorList>
            <person name="Somphong A."/>
            <person name="Phongsopitanun W."/>
            <person name="Tanasupawat S."/>
            <person name="Peongsungnone V."/>
        </authorList>
    </citation>
    <scope>NUCLEOTIDE SEQUENCE [LARGE SCALE GENOMIC DNA]</scope>
    <source>
        <strain evidence="2 3">PM05-2</strain>
    </source>
</reference>
<dbReference type="SUPFAM" id="SSF46565">
    <property type="entry name" value="Chaperone J-domain"/>
    <property type="match status" value="1"/>
</dbReference>
<evidence type="ECO:0000256" key="1">
    <source>
        <dbReference type="SAM" id="MobiDB-lite"/>
    </source>
</evidence>
<evidence type="ECO:0008006" key="4">
    <source>
        <dbReference type="Google" id="ProtNLM"/>
    </source>
</evidence>
<evidence type="ECO:0000313" key="3">
    <source>
        <dbReference type="Proteomes" id="UP000774570"/>
    </source>
</evidence>
<organism evidence="2 3">
    <name type="scientific">Actinomadura parmotrematis</name>
    <dbReference type="NCBI Taxonomy" id="2864039"/>
    <lineage>
        <taxon>Bacteria</taxon>
        <taxon>Bacillati</taxon>
        <taxon>Actinomycetota</taxon>
        <taxon>Actinomycetes</taxon>
        <taxon>Streptosporangiales</taxon>
        <taxon>Thermomonosporaceae</taxon>
        <taxon>Actinomadura</taxon>
    </lineage>
</organism>
<proteinExistence type="predicted"/>
<dbReference type="Proteomes" id="UP000774570">
    <property type="component" value="Unassembled WGS sequence"/>
</dbReference>
<sequence length="82" mass="9191">MARRTAEEKAAFRAWARAHHPDAGGDPAEFAAGMRRWNEDGGRGAPGGARPAADVVGVRRHRGPGARLKRWRERRRRAKRLQ</sequence>
<evidence type="ECO:0000313" key="2">
    <source>
        <dbReference type="EMBL" id="MBW8483804.1"/>
    </source>
</evidence>
<comment type="caution">
    <text evidence="2">The sequence shown here is derived from an EMBL/GenBank/DDBJ whole genome shotgun (WGS) entry which is preliminary data.</text>
</comment>